<dbReference type="PANTHER" id="PTHR38471:SF2">
    <property type="entry name" value="FOUR HELIX BUNDLE PROTEIN"/>
    <property type="match status" value="1"/>
</dbReference>
<evidence type="ECO:0000313" key="1">
    <source>
        <dbReference type="EMBL" id="AOW98858.1"/>
    </source>
</evidence>
<evidence type="ECO:0000313" key="2">
    <source>
        <dbReference type="Proteomes" id="UP000177870"/>
    </source>
</evidence>
<protein>
    <recommendedName>
        <fullName evidence="3">Four helix bundle protein</fullName>
    </recommendedName>
</protein>
<dbReference type="RefSeq" id="WP_070391364.1">
    <property type="nucleotide sequence ID" value="NZ_CP017599.1"/>
</dbReference>
<dbReference type="OrthoDB" id="160990at2"/>
<dbReference type="SUPFAM" id="SSF158446">
    <property type="entry name" value="IVS-encoded protein-like"/>
    <property type="match status" value="1"/>
</dbReference>
<dbReference type="STRING" id="1458985.BJP34_04785"/>
<dbReference type="EMBL" id="CP017599">
    <property type="protein sequence ID" value="AOW98858.1"/>
    <property type="molecule type" value="Genomic_DNA"/>
</dbReference>
<name>A0A1D8TMH4_9CYAN</name>
<reference evidence="2" key="1">
    <citation type="submission" date="2016-10" db="EMBL/GenBank/DDBJ databases">
        <title>Comparative genomics uncovers the prolific and rare metabolic potential of the cyanobacterial genus Moorea.</title>
        <authorList>
            <person name="Leao T."/>
            <person name="Castelao G."/>
            <person name="Korobeynikov A."/>
            <person name="Monroe E.A."/>
            <person name="Podell S."/>
            <person name="Glukhov E."/>
            <person name="Allen E."/>
            <person name="Gerwick W.H."/>
            <person name="Gerwick L."/>
        </authorList>
    </citation>
    <scope>NUCLEOTIDE SEQUENCE [LARGE SCALE GENOMIC DNA]</scope>
    <source>
        <strain evidence="2">PAL-8-15-08-1</strain>
    </source>
</reference>
<dbReference type="NCBIfam" id="NF008911">
    <property type="entry name" value="PRK12275.1-2"/>
    <property type="match status" value="1"/>
</dbReference>
<proteinExistence type="predicted"/>
<dbReference type="CDD" id="cd16377">
    <property type="entry name" value="23S_rRNA_IVP_like"/>
    <property type="match status" value="1"/>
</dbReference>
<sequence length="121" mass="13752">MTIESYRDLKVWQVGMDLAQMCYLATRHFPKEELYGMISQIRRASASIPANIAEGYGRKTRLEYIQFLYIAQGSLKELETHLLLSKRVKLGSGEVIDSLLSQCESNGRLLSALIRALENKN</sequence>
<dbReference type="NCBIfam" id="TIGR02436">
    <property type="entry name" value="four helix bundle protein"/>
    <property type="match status" value="1"/>
</dbReference>
<dbReference type="KEGG" id="mpro:BJP34_04785"/>
<accession>A0A1D8TMH4</accession>
<dbReference type="AlphaFoldDB" id="A0A1D8TMH4"/>
<gene>
    <name evidence="1" type="ORF">BJP34_04785</name>
</gene>
<dbReference type="PANTHER" id="PTHR38471">
    <property type="entry name" value="FOUR HELIX BUNDLE PROTEIN"/>
    <property type="match status" value="1"/>
</dbReference>
<dbReference type="Proteomes" id="UP000177870">
    <property type="component" value="Chromosome"/>
</dbReference>
<dbReference type="Pfam" id="PF05635">
    <property type="entry name" value="23S_rRNA_IVP"/>
    <property type="match status" value="1"/>
</dbReference>
<dbReference type="InterPro" id="IPR036583">
    <property type="entry name" value="23S_rRNA_IVS_sf"/>
</dbReference>
<dbReference type="InterPro" id="IPR012657">
    <property type="entry name" value="23S_rRNA-intervening_sequence"/>
</dbReference>
<dbReference type="Gene3D" id="1.20.1440.60">
    <property type="entry name" value="23S rRNA-intervening sequence"/>
    <property type="match status" value="1"/>
</dbReference>
<evidence type="ECO:0008006" key="3">
    <source>
        <dbReference type="Google" id="ProtNLM"/>
    </source>
</evidence>
<organism evidence="1 2">
    <name type="scientific">Moorena producens PAL-8-15-08-1</name>
    <dbReference type="NCBI Taxonomy" id="1458985"/>
    <lineage>
        <taxon>Bacteria</taxon>
        <taxon>Bacillati</taxon>
        <taxon>Cyanobacteriota</taxon>
        <taxon>Cyanophyceae</taxon>
        <taxon>Coleofasciculales</taxon>
        <taxon>Coleofasciculaceae</taxon>
        <taxon>Moorena</taxon>
    </lineage>
</organism>